<dbReference type="EMBL" id="AP018823">
    <property type="protein sequence ID" value="BBF86134.1"/>
    <property type="molecule type" value="Genomic_DNA"/>
</dbReference>
<reference evidence="2" key="1">
    <citation type="journal article" date="2017" name="Biotechnol. Biofuels">
        <title>Evaluation of environmental bacterial communities as a factor affecting the growth of duckweed Lemna minor.</title>
        <authorList>
            <person name="Ishizawa H."/>
            <person name="Kuroda M."/>
            <person name="Morikawa M."/>
            <person name="Ike M."/>
        </authorList>
    </citation>
    <scope>NUCLEOTIDE SEQUENCE [LARGE SCALE GENOMIC DNA]</scope>
    <source>
        <strain evidence="2">H3</strain>
    </source>
</reference>
<protein>
    <submittedName>
        <fullName evidence="1">Uncharacterized protein</fullName>
    </submittedName>
</protein>
<accession>A0A3G9GFI4</accession>
<name>A0A3G9GFI4_9NEIS</name>
<sequence>MLSDQPWHSKDYFPVRACSYPFGLAAPYLAFFDVSWR</sequence>
<dbReference type="AlphaFoldDB" id="A0A3G9GFI4"/>
<evidence type="ECO:0000313" key="1">
    <source>
        <dbReference type="EMBL" id="BBF86134.1"/>
    </source>
</evidence>
<gene>
    <name evidence="1" type="ORF">DLM_2527</name>
</gene>
<reference evidence="2" key="3">
    <citation type="journal article" date="2017" name="Plant Physiol. Biochem.">
        <title>Differential oxidative and antioxidative response of duckweed Lemna minor toward plant growth promoting/inhibiting bacteria.</title>
        <authorList>
            <person name="Ishizawa H."/>
            <person name="Kuroda M."/>
            <person name="Morikawa M."/>
            <person name="Ike M."/>
        </authorList>
    </citation>
    <scope>NUCLEOTIDE SEQUENCE [LARGE SCALE GENOMIC DNA]</scope>
    <source>
        <strain evidence="2">H3</strain>
    </source>
</reference>
<proteinExistence type="predicted"/>
<keyword evidence="2" id="KW-1185">Reference proteome</keyword>
<evidence type="ECO:0000313" key="2">
    <source>
        <dbReference type="Proteomes" id="UP000198290"/>
    </source>
</evidence>
<organism evidence="1 2">
    <name type="scientific">Aquitalea magnusonii</name>
    <dbReference type="NCBI Taxonomy" id="332411"/>
    <lineage>
        <taxon>Bacteria</taxon>
        <taxon>Pseudomonadati</taxon>
        <taxon>Pseudomonadota</taxon>
        <taxon>Betaproteobacteria</taxon>
        <taxon>Neisseriales</taxon>
        <taxon>Chromobacteriaceae</taxon>
        <taxon>Aquitalea</taxon>
    </lineage>
</organism>
<dbReference type="Proteomes" id="UP000198290">
    <property type="component" value="Chromosome"/>
</dbReference>
<dbReference type="KEGG" id="amah:DLM_2527"/>
<reference evidence="1 2" key="2">
    <citation type="journal article" date="2017" name="Genome Announc.">
        <title>Draft genome sequence of Aquitalea magnusonii strain H3, a plant growth-promoting bacterium of duckweed Lemna minor.</title>
        <authorList>
            <person name="Ishizawa H."/>
            <person name="Kuroda M."/>
            <person name="Ike M."/>
        </authorList>
    </citation>
    <scope>NUCLEOTIDE SEQUENCE [LARGE SCALE GENOMIC DNA]</scope>
    <source>
        <strain evidence="1 2">H3</strain>
    </source>
</reference>